<comment type="caution">
    <text evidence="1">The sequence shown here is derived from an EMBL/GenBank/DDBJ whole genome shotgun (WGS) entry which is preliminary data.</text>
</comment>
<protein>
    <submittedName>
        <fullName evidence="1">Uncharacterized protein</fullName>
    </submittedName>
</protein>
<dbReference type="AlphaFoldDB" id="A0AAP8VUQ9"/>
<evidence type="ECO:0000313" key="1">
    <source>
        <dbReference type="EMBL" id="SPX27860.1"/>
    </source>
</evidence>
<dbReference type="EMBL" id="UASG01000002">
    <property type="protein sequence ID" value="SPX27860.1"/>
    <property type="molecule type" value="Genomic_DNA"/>
</dbReference>
<gene>
    <name evidence="1" type="ORF">NCTC10279_00021</name>
</gene>
<name>A0AAP8VUQ9_ECOLX</name>
<evidence type="ECO:0000313" key="2">
    <source>
        <dbReference type="Proteomes" id="UP000250385"/>
    </source>
</evidence>
<dbReference type="Proteomes" id="UP000250385">
    <property type="component" value="Unassembled WGS sequence"/>
</dbReference>
<accession>A0AAP8VUQ9</accession>
<organism evidence="1 2">
    <name type="scientific">Escherichia coli</name>
    <dbReference type="NCBI Taxonomy" id="562"/>
    <lineage>
        <taxon>Bacteria</taxon>
        <taxon>Pseudomonadati</taxon>
        <taxon>Pseudomonadota</taxon>
        <taxon>Gammaproteobacteria</taxon>
        <taxon>Enterobacterales</taxon>
        <taxon>Enterobacteriaceae</taxon>
        <taxon>Escherichia</taxon>
    </lineage>
</organism>
<sequence>MSSLTFIRHDNFQCLERNNIFVASFSNVPDLLGQWRNYGKYCIELDSEFFKNKEVDVLECHYLYDDALEYANTLVETHILLGLLEIWHKNKAFLTIELSSLIDIYALSFNLWSPPFLQH</sequence>
<proteinExistence type="predicted"/>
<reference evidence="1 2" key="1">
    <citation type="submission" date="2018-06" db="EMBL/GenBank/DDBJ databases">
        <authorList>
            <consortium name="Pathogen Informatics"/>
            <person name="Doyle S."/>
        </authorList>
    </citation>
    <scope>NUCLEOTIDE SEQUENCE [LARGE SCALE GENOMIC DNA]</scope>
    <source>
        <strain evidence="1 2">NCTC10279</strain>
    </source>
</reference>